<protein>
    <submittedName>
        <fullName evidence="1">Uncharacterized protein</fullName>
    </submittedName>
</protein>
<accession>A0A1G6LIQ4</accession>
<dbReference type="RefSeq" id="WP_090851463.1">
    <property type="nucleotide sequence ID" value="NZ_FMZM01000002.1"/>
</dbReference>
<dbReference type="AlphaFoldDB" id="A0A1G6LIQ4"/>
<evidence type="ECO:0000313" key="1">
    <source>
        <dbReference type="EMBL" id="SDC42486.1"/>
    </source>
</evidence>
<proteinExistence type="predicted"/>
<gene>
    <name evidence="1" type="ORF">SAMN05421872_102242</name>
</gene>
<name>A0A1G6LIQ4_9ACTN</name>
<dbReference type="STRING" id="1045774.SAMN05421872_102242"/>
<evidence type="ECO:0000313" key="2">
    <source>
        <dbReference type="Proteomes" id="UP000199034"/>
    </source>
</evidence>
<dbReference type="OrthoDB" id="3789171at2"/>
<sequence length="105" mass="11484">MSVGVQQRISRHVLEDPASGQVIDAGVGSCVRVSFRRHLGDSRWQVLDRPAHLVPIEENGHDFAFLVFGPEQPALGPVGSTLRLVRQRSGRPDSSEVRCLTVTVS</sequence>
<reference evidence="1 2" key="1">
    <citation type="submission" date="2016-10" db="EMBL/GenBank/DDBJ databases">
        <authorList>
            <person name="de Groot N.N."/>
        </authorList>
    </citation>
    <scope>NUCLEOTIDE SEQUENCE [LARGE SCALE GENOMIC DNA]</scope>
    <source>
        <strain evidence="1 2">CGMCC 4.6858</strain>
    </source>
</reference>
<keyword evidence="2" id="KW-1185">Reference proteome</keyword>
<organism evidence="1 2">
    <name type="scientific">Nocardioides lianchengensis</name>
    <dbReference type="NCBI Taxonomy" id="1045774"/>
    <lineage>
        <taxon>Bacteria</taxon>
        <taxon>Bacillati</taxon>
        <taxon>Actinomycetota</taxon>
        <taxon>Actinomycetes</taxon>
        <taxon>Propionibacteriales</taxon>
        <taxon>Nocardioidaceae</taxon>
        <taxon>Nocardioides</taxon>
    </lineage>
</organism>
<dbReference type="Proteomes" id="UP000199034">
    <property type="component" value="Unassembled WGS sequence"/>
</dbReference>
<dbReference type="EMBL" id="FMZM01000002">
    <property type="protein sequence ID" value="SDC42486.1"/>
    <property type="molecule type" value="Genomic_DNA"/>
</dbReference>